<proteinExistence type="predicted"/>
<keyword evidence="6" id="KW-1185">Reference proteome</keyword>
<reference evidence="5 6" key="1">
    <citation type="submission" date="2020-08" db="EMBL/GenBank/DDBJ databases">
        <title>Cohnella phylogeny.</title>
        <authorList>
            <person name="Dunlap C."/>
        </authorList>
    </citation>
    <scope>NUCLEOTIDE SEQUENCE [LARGE SCALE GENOMIC DNA]</scope>
    <source>
        <strain evidence="5 6">DSM 28246</strain>
    </source>
</reference>
<dbReference type="AlphaFoldDB" id="A0A7X0RPH6"/>
<comment type="caution">
    <text evidence="5">The sequence shown here is derived from an EMBL/GenBank/DDBJ whole genome shotgun (WGS) entry which is preliminary data.</text>
</comment>
<evidence type="ECO:0000259" key="4">
    <source>
        <dbReference type="PROSITE" id="PS50995"/>
    </source>
</evidence>
<protein>
    <submittedName>
        <fullName evidence="5">MarR family transcriptional regulator</fullName>
    </submittedName>
</protein>
<name>A0A7X0RPH6_9BACL</name>
<gene>
    <name evidence="5" type="ORF">H7C19_10320</name>
</gene>
<dbReference type="EMBL" id="JACJVP010000016">
    <property type="protein sequence ID" value="MBB6671083.1"/>
    <property type="molecule type" value="Genomic_DNA"/>
</dbReference>
<dbReference type="PRINTS" id="PR00598">
    <property type="entry name" value="HTHMARR"/>
</dbReference>
<keyword evidence="1" id="KW-0805">Transcription regulation</keyword>
<dbReference type="InterPro" id="IPR039422">
    <property type="entry name" value="MarR/SlyA-like"/>
</dbReference>
<dbReference type="GO" id="GO:0003677">
    <property type="term" value="F:DNA binding"/>
    <property type="evidence" value="ECO:0007669"/>
    <property type="project" value="UniProtKB-KW"/>
</dbReference>
<dbReference type="PANTHER" id="PTHR33164:SF56">
    <property type="entry name" value="HTH-TYPE TRANSCRIPTIONAL REGULATOR MHQR"/>
    <property type="match status" value="1"/>
</dbReference>
<dbReference type="PANTHER" id="PTHR33164">
    <property type="entry name" value="TRANSCRIPTIONAL REGULATOR, MARR FAMILY"/>
    <property type="match status" value="1"/>
</dbReference>
<dbReference type="InterPro" id="IPR036390">
    <property type="entry name" value="WH_DNA-bd_sf"/>
</dbReference>
<keyword evidence="2" id="KW-0238">DNA-binding</keyword>
<dbReference type="Pfam" id="PF01047">
    <property type="entry name" value="MarR"/>
    <property type="match status" value="1"/>
</dbReference>
<dbReference type="RefSeq" id="WP_185142569.1">
    <property type="nucleotide sequence ID" value="NZ_JACJVP010000016.1"/>
</dbReference>
<evidence type="ECO:0000256" key="2">
    <source>
        <dbReference type="ARBA" id="ARBA00023125"/>
    </source>
</evidence>
<dbReference type="SUPFAM" id="SSF46785">
    <property type="entry name" value="Winged helix' DNA-binding domain"/>
    <property type="match status" value="1"/>
</dbReference>
<keyword evidence="3" id="KW-0804">Transcription</keyword>
<dbReference type="Proteomes" id="UP000547209">
    <property type="component" value="Unassembled WGS sequence"/>
</dbReference>
<dbReference type="Gene3D" id="1.10.10.10">
    <property type="entry name" value="Winged helix-like DNA-binding domain superfamily/Winged helix DNA-binding domain"/>
    <property type="match status" value="1"/>
</dbReference>
<evidence type="ECO:0000256" key="3">
    <source>
        <dbReference type="ARBA" id="ARBA00023163"/>
    </source>
</evidence>
<organism evidence="5 6">
    <name type="scientific">Cohnella nanjingensis</name>
    <dbReference type="NCBI Taxonomy" id="1387779"/>
    <lineage>
        <taxon>Bacteria</taxon>
        <taxon>Bacillati</taxon>
        <taxon>Bacillota</taxon>
        <taxon>Bacilli</taxon>
        <taxon>Bacillales</taxon>
        <taxon>Paenibacillaceae</taxon>
        <taxon>Cohnella</taxon>
    </lineage>
</organism>
<dbReference type="SMART" id="SM00347">
    <property type="entry name" value="HTH_MARR"/>
    <property type="match status" value="1"/>
</dbReference>
<feature type="domain" description="HTH marR-type" evidence="4">
    <location>
        <begin position="10"/>
        <end position="145"/>
    </location>
</feature>
<evidence type="ECO:0000256" key="1">
    <source>
        <dbReference type="ARBA" id="ARBA00023015"/>
    </source>
</evidence>
<dbReference type="GO" id="GO:0003700">
    <property type="term" value="F:DNA-binding transcription factor activity"/>
    <property type="evidence" value="ECO:0007669"/>
    <property type="project" value="InterPro"/>
</dbReference>
<dbReference type="InterPro" id="IPR000835">
    <property type="entry name" value="HTH_MarR-typ"/>
</dbReference>
<accession>A0A7X0RPH6</accession>
<dbReference type="PROSITE" id="PS50995">
    <property type="entry name" value="HTH_MARR_2"/>
    <property type="match status" value="1"/>
</dbReference>
<evidence type="ECO:0000313" key="5">
    <source>
        <dbReference type="EMBL" id="MBB6671083.1"/>
    </source>
</evidence>
<dbReference type="GO" id="GO:0006950">
    <property type="term" value="P:response to stress"/>
    <property type="evidence" value="ECO:0007669"/>
    <property type="project" value="TreeGrafter"/>
</dbReference>
<evidence type="ECO:0000313" key="6">
    <source>
        <dbReference type="Proteomes" id="UP000547209"/>
    </source>
</evidence>
<dbReference type="InterPro" id="IPR036388">
    <property type="entry name" value="WH-like_DNA-bd_sf"/>
</dbReference>
<sequence length="151" mass="17274">MNDREVSAEEQLNLKALIALGRSHRSVMGRLALQIESHGLNPTEFGVLEFLYHKGEQPTQKIGEKILITSGSITYVVDKLERKGYLKRRRCEQDRRVIYASLAPSGEALMDRMFPEHAEAINRLFAPLEEAEKRQMIEILKKLGMHAEQQS</sequence>